<gene>
    <name evidence="3" type="ORF">FDP25_07840</name>
</gene>
<evidence type="ECO:0000313" key="3">
    <source>
        <dbReference type="EMBL" id="MRU15336.1"/>
    </source>
</evidence>
<keyword evidence="2" id="KW-0472">Membrane</keyword>
<keyword evidence="4" id="KW-1185">Reference proteome</keyword>
<comment type="caution">
    <text evidence="3">The sequence shown here is derived from an EMBL/GenBank/DDBJ whole genome shotgun (WGS) entry which is preliminary data.</text>
</comment>
<sequence>MSERFEIKAHEHGIVRLFTLDTDADGPAMSTEPDWGADTDDPPWPLRDALGVTYLDSDFIELFDVADLEGVGLPQYMIDGLGVSEADVEEDRARLEAISGKILVVVSSAFGGFAGTLTPKSPLRWIGTYTEDRAPVSFKPLPSEGAKGATGDKAPPSDAAMSGRVASIALLVLFALVAVVVWVAS</sequence>
<dbReference type="RefSeq" id="WP_154150527.1">
    <property type="nucleotide sequence ID" value="NZ_SZWE01000001.1"/>
</dbReference>
<name>A0A844CW00_9RHOB</name>
<dbReference type="EMBL" id="SZWE01000001">
    <property type="protein sequence ID" value="MRU15336.1"/>
    <property type="molecule type" value="Genomic_DNA"/>
</dbReference>
<organism evidence="3 4">
    <name type="scientific">Roseovarius bejariae</name>
    <dbReference type="NCBI Taxonomy" id="2576383"/>
    <lineage>
        <taxon>Bacteria</taxon>
        <taxon>Pseudomonadati</taxon>
        <taxon>Pseudomonadota</taxon>
        <taxon>Alphaproteobacteria</taxon>
        <taxon>Rhodobacterales</taxon>
        <taxon>Roseobacteraceae</taxon>
        <taxon>Roseovarius</taxon>
    </lineage>
</organism>
<dbReference type="Proteomes" id="UP000564704">
    <property type="component" value="Unassembled WGS sequence"/>
</dbReference>
<reference evidence="3 4" key="1">
    <citation type="submission" date="2019-05" db="EMBL/GenBank/DDBJ databases">
        <title>Roseovarius bejariae sp. nov., a moderately halophylic bacterium isolated from a saline soil in Rambla Salada (Murcia).</title>
        <authorList>
            <person name="Castro D.J."/>
            <person name="Gomez-Altuve A."/>
            <person name="Reina J.C."/>
            <person name="Rodriguez M."/>
            <person name="Sampedro I."/>
            <person name="Llamas I."/>
            <person name="Martinez-Checa F."/>
        </authorList>
    </citation>
    <scope>NUCLEOTIDE SEQUENCE [LARGE SCALE GENOMIC DNA]</scope>
    <source>
        <strain evidence="3 4">A21</strain>
    </source>
</reference>
<keyword evidence="2" id="KW-0812">Transmembrane</keyword>
<protein>
    <submittedName>
        <fullName evidence="3">Uncharacterized protein</fullName>
    </submittedName>
</protein>
<feature type="transmembrane region" description="Helical" evidence="2">
    <location>
        <begin position="165"/>
        <end position="184"/>
    </location>
</feature>
<evidence type="ECO:0000256" key="1">
    <source>
        <dbReference type="SAM" id="MobiDB-lite"/>
    </source>
</evidence>
<proteinExistence type="predicted"/>
<feature type="region of interest" description="Disordered" evidence="1">
    <location>
        <begin position="137"/>
        <end position="156"/>
    </location>
</feature>
<dbReference type="AlphaFoldDB" id="A0A844CW00"/>
<evidence type="ECO:0000313" key="4">
    <source>
        <dbReference type="Proteomes" id="UP000564704"/>
    </source>
</evidence>
<dbReference type="OrthoDB" id="7875742at2"/>
<evidence type="ECO:0000256" key="2">
    <source>
        <dbReference type="SAM" id="Phobius"/>
    </source>
</evidence>
<accession>A0A844CW00</accession>
<keyword evidence="2" id="KW-1133">Transmembrane helix</keyword>